<protein>
    <submittedName>
        <fullName evidence="7">Sel1-like repeat family protein</fullName>
    </submittedName>
</protein>
<keyword evidence="8" id="KW-1185">Reference proteome</keyword>
<reference evidence="7" key="1">
    <citation type="submission" date="2023-06" db="EMBL/GenBank/DDBJ databases">
        <title>Survivors Of The Sea: Transcriptome response of Skeletonema marinoi to long-term dormancy.</title>
        <authorList>
            <person name="Pinder M.I.M."/>
            <person name="Kourtchenko O."/>
            <person name="Robertson E.K."/>
            <person name="Larsson T."/>
            <person name="Maumus F."/>
            <person name="Osuna-Cruz C.M."/>
            <person name="Vancaester E."/>
            <person name="Stenow R."/>
            <person name="Vandepoele K."/>
            <person name="Ploug H."/>
            <person name="Bruchert V."/>
            <person name="Godhe A."/>
            <person name="Topel M."/>
        </authorList>
    </citation>
    <scope>NUCLEOTIDE SEQUENCE</scope>
    <source>
        <strain evidence="7">R05AC</strain>
    </source>
</reference>
<organism evidence="7 8">
    <name type="scientific">Skeletonema marinoi</name>
    <dbReference type="NCBI Taxonomy" id="267567"/>
    <lineage>
        <taxon>Eukaryota</taxon>
        <taxon>Sar</taxon>
        <taxon>Stramenopiles</taxon>
        <taxon>Ochrophyta</taxon>
        <taxon>Bacillariophyta</taxon>
        <taxon>Coscinodiscophyceae</taxon>
        <taxon>Thalassiosirophycidae</taxon>
        <taxon>Thalassiosirales</taxon>
        <taxon>Skeletonemataceae</taxon>
        <taxon>Skeletonema</taxon>
        <taxon>Skeletonema marinoi-dohrnii complex</taxon>
    </lineage>
</organism>
<dbReference type="SUPFAM" id="SSF81901">
    <property type="entry name" value="HCP-like"/>
    <property type="match status" value="2"/>
</dbReference>
<dbReference type="GO" id="GO:0008270">
    <property type="term" value="F:zinc ion binding"/>
    <property type="evidence" value="ECO:0007669"/>
    <property type="project" value="UniProtKB-KW"/>
</dbReference>
<evidence type="ECO:0000256" key="5">
    <source>
        <dbReference type="PROSITE-ProRule" id="PRU00134"/>
    </source>
</evidence>
<keyword evidence="1" id="KW-0479">Metal-binding</keyword>
<dbReference type="Proteomes" id="UP001224775">
    <property type="component" value="Unassembled WGS sequence"/>
</dbReference>
<dbReference type="PANTHER" id="PTHR11102">
    <property type="entry name" value="SEL-1-LIKE PROTEIN"/>
    <property type="match status" value="1"/>
</dbReference>
<evidence type="ECO:0000313" key="8">
    <source>
        <dbReference type="Proteomes" id="UP001224775"/>
    </source>
</evidence>
<dbReference type="InterPro" id="IPR002893">
    <property type="entry name" value="Znf_MYND"/>
</dbReference>
<dbReference type="Gene3D" id="1.25.40.10">
    <property type="entry name" value="Tetratricopeptide repeat domain"/>
    <property type="match status" value="2"/>
</dbReference>
<comment type="caution">
    <text evidence="7">The sequence shown here is derived from an EMBL/GenBank/DDBJ whole genome shotgun (WGS) entry which is preliminary data.</text>
</comment>
<evidence type="ECO:0000313" key="7">
    <source>
        <dbReference type="EMBL" id="KAK1743914.1"/>
    </source>
</evidence>
<dbReference type="EMBL" id="JATAAI010000008">
    <property type="protein sequence ID" value="KAK1743914.1"/>
    <property type="molecule type" value="Genomic_DNA"/>
</dbReference>
<keyword evidence="3" id="KW-0862">Zinc</keyword>
<dbReference type="PANTHER" id="PTHR11102:SF160">
    <property type="entry name" value="ERAD-ASSOCIATED E3 UBIQUITIN-PROTEIN LIGASE COMPONENT HRD3"/>
    <property type="match status" value="1"/>
</dbReference>
<dbReference type="Pfam" id="PF08238">
    <property type="entry name" value="Sel1"/>
    <property type="match status" value="5"/>
</dbReference>
<keyword evidence="2 5" id="KW-0863">Zinc-finger</keyword>
<sequence length="444" mass="49861">MVVCMPMEYLREREKGLEHKCPFCRDPLLLSRDTIGSVPGATSMKRVEANDPMALCCMADARYEEGNYVDAFEYLTKAAGLGDAESHYKLSKLYLNGEGVEKDEKKQIHHLEEAAIAGHPYARLCLACYEDDIESVDPEADTNMMMCCASCGTAEGDDIKLKTCTACKSVRYCSVECQRDHRPKHKKACKKRAAELRDELLFKQPESSHLGDCPICLLPLPIKEEQITMMECCSKVICNGCSITNLIRELDDERLEPKCAFCRCRVPSQKSDAKKNTMKRVEANDMMAMCFMANLSYEEGNYVDSFKYSSKAAEMGDADSNYRLSILYWRGRGVEKDEKKEMHHLEEAAIGGHPAARYNLGVHDLNKGRMDRAVKHYIIAANLGHDASIQEVKDLYAKRFVCKEDFAAALRAHHAAVDAMKSPQREAAEAFGKDAAEDGFFVDN</sequence>
<accession>A0AAD8YE60</accession>
<gene>
    <name evidence="7" type="ORF">QTG54_005511</name>
</gene>
<comment type="similarity">
    <text evidence="4">Belongs to the sel-1 family.</text>
</comment>
<dbReference type="Gene3D" id="6.10.140.2220">
    <property type="match status" value="1"/>
</dbReference>
<dbReference type="InterPro" id="IPR011990">
    <property type="entry name" value="TPR-like_helical_dom_sf"/>
</dbReference>
<dbReference type="PROSITE" id="PS50865">
    <property type="entry name" value="ZF_MYND_2"/>
    <property type="match status" value="1"/>
</dbReference>
<evidence type="ECO:0000259" key="6">
    <source>
        <dbReference type="PROSITE" id="PS50865"/>
    </source>
</evidence>
<dbReference type="InterPro" id="IPR006597">
    <property type="entry name" value="Sel1-like"/>
</dbReference>
<feature type="domain" description="MYND-type" evidence="6">
    <location>
        <begin position="148"/>
        <end position="189"/>
    </location>
</feature>
<evidence type="ECO:0000256" key="2">
    <source>
        <dbReference type="ARBA" id="ARBA00022771"/>
    </source>
</evidence>
<dbReference type="AlphaFoldDB" id="A0AAD8YE60"/>
<dbReference type="InterPro" id="IPR050767">
    <property type="entry name" value="Sel1_AlgK"/>
</dbReference>
<dbReference type="SMART" id="SM00671">
    <property type="entry name" value="SEL1"/>
    <property type="match status" value="5"/>
</dbReference>
<evidence type="ECO:0000256" key="3">
    <source>
        <dbReference type="ARBA" id="ARBA00022833"/>
    </source>
</evidence>
<dbReference type="SUPFAM" id="SSF144232">
    <property type="entry name" value="HIT/MYND zinc finger-like"/>
    <property type="match status" value="1"/>
</dbReference>
<evidence type="ECO:0000256" key="4">
    <source>
        <dbReference type="ARBA" id="ARBA00038101"/>
    </source>
</evidence>
<proteinExistence type="inferred from homology"/>
<name>A0AAD8YE60_9STRA</name>
<dbReference type="Pfam" id="PF01753">
    <property type="entry name" value="zf-MYND"/>
    <property type="match status" value="1"/>
</dbReference>
<evidence type="ECO:0000256" key="1">
    <source>
        <dbReference type="ARBA" id="ARBA00022723"/>
    </source>
</evidence>